<dbReference type="InterPro" id="IPR014782">
    <property type="entry name" value="Peptidase_M1_dom"/>
</dbReference>
<feature type="active site" description="Proton acceptor" evidence="8">
    <location>
        <position position="367"/>
    </location>
</feature>
<keyword evidence="7" id="KW-0482">Metalloprotease</keyword>
<dbReference type="InterPro" id="IPR024571">
    <property type="entry name" value="ERAP1-like_C_dom"/>
</dbReference>
<dbReference type="FunFam" id="1.10.390.10:FF:000006">
    <property type="entry name" value="Puromycin-sensitive aminopeptidase"/>
    <property type="match status" value="1"/>
</dbReference>
<evidence type="ECO:0000256" key="1">
    <source>
        <dbReference type="ARBA" id="ARBA00010136"/>
    </source>
</evidence>
<feature type="binding site" evidence="9">
    <location>
        <position position="389"/>
    </location>
    <ligand>
        <name>Zn(2+)</name>
        <dbReference type="ChEBI" id="CHEBI:29105"/>
        <note>catalytic</note>
    </ligand>
</feature>
<dbReference type="PANTHER" id="PTHR11533:SF299">
    <property type="entry name" value="AMINOPEPTIDASE"/>
    <property type="match status" value="1"/>
</dbReference>
<dbReference type="GO" id="GO:0008270">
    <property type="term" value="F:zinc ion binding"/>
    <property type="evidence" value="ECO:0007669"/>
    <property type="project" value="InterPro"/>
</dbReference>
<dbReference type="InterPro" id="IPR042097">
    <property type="entry name" value="Aminopeptidase_N-like_N_sf"/>
</dbReference>
<dbReference type="InterPro" id="IPR001930">
    <property type="entry name" value="Peptidase_M1"/>
</dbReference>
<dbReference type="Proteomes" id="UP000274756">
    <property type="component" value="Unassembled WGS sequence"/>
</dbReference>
<dbReference type="Gene3D" id="2.60.40.1730">
    <property type="entry name" value="tricorn interacting facor f3 domain"/>
    <property type="match status" value="1"/>
</dbReference>
<dbReference type="PANTHER" id="PTHR11533">
    <property type="entry name" value="PROTEASE M1 ZINC METALLOPROTEASE"/>
    <property type="match status" value="1"/>
</dbReference>
<sequence>MLLDLPIKSKMITVRYRNNQLTSKRCHLFVITIFFGLTLFFTFLLLRLAFRRTATPLSNIPPEGNQYFRLPTTLQPFRYKLQIKAYLPYRQIYDFGTKNFTIEGAVRIDFTCLKNDNKIILNAKELQLRLADVRVSNHRNEEIRVLSGKQYIQERDDIHIIEFILDETFESGYNYSIDITYTGIIGDSWAGGLYKTNYETDSETRSLAITQLQPTDAARLLPCFDEPEMKAEFIISVIHPTNTSALSNAAINRIKTIDMLWKETYFEPTPFMSTYLLAVIRVWAQPQKIETVNFALHISCRILAYYEEYFAIPYPLKKLDIVAVPELRVLAMENWGLITIRQRLILYDERMNSYRDKRFVIDVLAHEIAHMWFGNLVTMRWWNDLWLNEGFASMMSPKAADFVENSTLRSSQYFAAEVLVKALAADEHTTTTQAISLKKGSDRGAAVLRMVESAIGQDVFQQGLRQYLKKFAYGNAEKDDFLRSFSQECKMIKDGGEQYPTNFSVFDFINSWIYQRGVPIIHVGNNNKAYENSLWKIPIFIGSGSSRRVVWLSEWNNVTIDNEKKPLVLDNDFHGYYRINYDIDTWYEIIDQLLLDHNVLPPASRLKLLDDAFVLAENGNIPYAIPLKMSTYLKNEDEVVPLMIFFARSDVILYRIFRHPNSSLLNIPS</sequence>
<dbReference type="GO" id="GO:0006508">
    <property type="term" value="P:proteolysis"/>
    <property type="evidence" value="ECO:0007669"/>
    <property type="project" value="UniProtKB-KW"/>
</dbReference>
<evidence type="ECO:0000256" key="7">
    <source>
        <dbReference type="ARBA" id="ARBA00023049"/>
    </source>
</evidence>
<keyword evidence="3" id="KW-0645">Protease</keyword>
<keyword evidence="10" id="KW-0812">Transmembrane</keyword>
<dbReference type="SUPFAM" id="SSF55486">
    <property type="entry name" value="Metalloproteases ('zincins'), catalytic domain"/>
    <property type="match status" value="1"/>
</dbReference>
<keyword evidence="10" id="KW-1133">Transmembrane helix</keyword>
<evidence type="ECO:0000259" key="12">
    <source>
        <dbReference type="Pfam" id="PF11838"/>
    </source>
</evidence>
<protein>
    <submittedName>
        <fullName evidence="17">Aminopeptidase</fullName>
    </submittedName>
</protein>
<keyword evidence="4 9" id="KW-0479">Metal-binding</keyword>
<feature type="domain" description="Aminopeptidase N-like N-terminal" evidence="13">
    <location>
        <begin position="76"/>
        <end position="276"/>
    </location>
</feature>
<evidence type="ECO:0000259" key="13">
    <source>
        <dbReference type="Pfam" id="PF17900"/>
    </source>
</evidence>
<evidence type="ECO:0000256" key="2">
    <source>
        <dbReference type="ARBA" id="ARBA00022438"/>
    </source>
</evidence>
<keyword evidence="5" id="KW-0378">Hydrolase</keyword>
<accession>A0A158Q368</accession>
<keyword evidence="6 9" id="KW-0862">Zinc</keyword>
<dbReference type="GO" id="GO:0043171">
    <property type="term" value="P:peptide catabolic process"/>
    <property type="evidence" value="ECO:0007669"/>
    <property type="project" value="TreeGrafter"/>
</dbReference>
<dbReference type="Pfam" id="PF17900">
    <property type="entry name" value="Peptidase_M1_N"/>
    <property type="match status" value="1"/>
</dbReference>
<evidence type="ECO:0000256" key="4">
    <source>
        <dbReference type="ARBA" id="ARBA00022723"/>
    </source>
</evidence>
<gene>
    <name evidence="14" type="ORF">DME_LOCUS6143</name>
</gene>
<dbReference type="GO" id="GO:0005737">
    <property type="term" value="C:cytoplasm"/>
    <property type="evidence" value="ECO:0007669"/>
    <property type="project" value="TreeGrafter"/>
</dbReference>
<dbReference type="PRINTS" id="PR00756">
    <property type="entry name" value="ALADIPTASE"/>
</dbReference>
<evidence type="ECO:0000313" key="15">
    <source>
        <dbReference type="Proteomes" id="UP000038040"/>
    </source>
</evidence>
<comment type="similarity">
    <text evidence="1">Belongs to the peptidase M1 family.</text>
</comment>
<dbReference type="Proteomes" id="UP000038040">
    <property type="component" value="Unplaced"/>
</dbReference>
<keyword evidence="16" id="KW-1185">Reference proteome</keyword>
<dbReference type="Gene3D" id="1.25.50.20">
    <property type="match status" value="1"/>
</dbReference>
<comment type="cofactor">
    <cofactor evidence="9">
        <name>Zn(2+)</name>
        <dbReference type="ChEBI" id="CHEBI:29105"/>
    </cofactor>
    <text evidence="9">Binds 1 zinc ion per subunit.</text>
</comment>
<keyword evidence="10" id="KW-0472">Membrane</keyword>
<keyword evidence="2" id="KW-0031">Aminopeptidase</keyword>
<evidence type="ECO:0000256" key="8">
    <source>
        <dbReference type="PIRSR" id="PIRSR634016-1"/>
    </source>
</evidence>
<evidence type="ECO:0000259" key="11">
    <source>
        <dbReference type="Pfam" id="PF01433"/>
    </source>
</evidence>
<dbReference type="GO" id="GO:0016020">
    <property type="term" value="C:membrane"/>
    <property type="evidence" value="ECO:0007669"/>
    <property type="project" value="TreeGrafter"/>
</dbReference>
<feature type="domain" description="Peptidase M1 membrane alanine aminopeptidase" evidence="11">
    <location>
        <begin position="294"/>
        <end position="490"/>
    </location>
</feature>
<feature type="transmembrane region" description="Helical" evidence="10">
    <location>
        <begin position="26"/>
        <end position="50"/>
    </location>
</feature>
<evidence type="ECO:0000256" key="10">
    <source>
        <dbReference type="SAM" id="Phobius"/>
    </source>
</evidence>
<evidence type="ECO:0000313" key="16">
    <source>
        <dbReference type="Proteomes" id="UP000274756"/>
    </source>
</evidence>
<dbReference type="Gene3D" id="1.10.390.10">
    <property type="entry name" value="Neutral Protease Domain 2"/>
    <property type="match status" value="1"/>
</dbReference>
<dbReference type="SUPFAM" id="SSF63737">
    <property type="entry name" value="Leukotriene A4 hydrolase N-terminal domain"/>
    <property type="match status" value="1"/>
</dbReference>
<feature type="domain" description="ERAP1-like C-terminal" evidence="12">
    <location>
        <begin position="569"/>
        <end position="657"/>
    </location>
</feature>
<evidence type="ECO:0000313" key="17">
    <source>
        <dbReference type="WBParaSite" id="DME_0000178301-mRNA-1"/>
    </source>
</evidence>
<evidence type="ECO:0000256" key="5">
    <source>
        <dbReference type="ARBA" id="ARBA00022801"/>
    </source>
</evidence>
<evidence type="ECO:0000313" key="14">
    <source>
        <dbReference type="EMBL" id="VDN56170.1"/>
    </source>
</evidence>
<dbReference type="AlphaFoldDB" id="A0A158Q368"/>
<dbReference type="GO" id="GO:0042277">
    <property type="term" value="F:peptide binding"/>
    <property type="evidence" value="ECO:0007669"/>
    <property type="project" value="TreeGrafter"/>
</dbReference>
<evidence type="ECO:0000256" key="9">
    <source>
        <dbReference type="PIRSR" id="PIRSR634016-3"/>
    </source>
</evidence>
<reference evidence="17" key="1">
    <citation type="submission" date="2016-04" db="UniProtKB">
        <authorList>
            <consortium name="WormBaseParasite"/>
        </authorList>
    </citation>
    <scope>IDENTIFICATION</scope>
</reference>
<organism evidence="15 17">
    <name type="scientific">Dracunculus medinensis</name>
    <name type="common">Guinea worm</name>
    <dbReference type="NCBI Taxonomy" id="318479"/>
    <lineage>
        <taxon>Eukaryota</taxon>
        <taxon>Metazoa</taxon>
        <taxon>Ecdysozoa</taxon>
        <taxon>Nematoda</taxon>
        <taxon>Chromadorea</taxon>
        <taxon>Rhabditida</taxon>
        <taxon>Spirurina</taxon>
        <taxon>Dracunculoidea</taxon>
        <taxon>Dracunculidae</taxon>
        <taxon>Dracunculus</taxon>
    </lineage>
</organism>
<dbReference type="InterPro" id="IPR050344">
    <property type="entry name" value="Peptidase_M1_aminopeptidases"/>
</dbReference>
<reference evidence="14 16" key="2">
    <citation type="submission" date="2018-11" db="EMBL/GenBank/DDBJ databases">
        <authorList>
            <consortium name="Pathogen Informatics"/>
        </authorList>
    </citation>
    <scope>NUCLEOTIDE SEQUENCE [LARGE SCALE GENOMIC DNA]</scope>
</reference>
<dbReference type="InterPro" id="IPR027268">
    <property type="entry name" value="Peptidase_M4/M1_CTD_sf"/>
</dbReference>
<feature type="binding site" evidence="9">
    <location>
        <position position="366"/>
    </location>
    <ligand>
        <name>Zn(2+)</name>
        <dbReference type="ChEBI" id="CHEBI:29105"/>
        <note>catalytic</note>
    </ligand>
</feature>
<evidence type="ECO:0000256" key="6">
    <source>
        <dbReference type="ARBA" id="ARBA00022833"/>
    </source>
</evidence>
<dbReference type="Pfam" id="PF01433">
    <property type="entry name" value="Peptidase_M1"/>
    <property type="match status" value="1"/>
</dbReference>
<dbReference type="Pfam" id="PF11838">
    <property type="entry name" value="ERAP1_C"/>
    <property type="match status" value="1"/>
</dbReference>
<dbReference type="InterPro" id="IPR034016">
    <property type="entry name" value="M1_APN-typ"/>
</dbReference>
<dbReference type="EMBL" id="UYYG01001154">
    <property type="protein sequence ID" value="VDN56170.1"/>
    <property type="molecule type" value="Genomic_DNA"/>
</dbReference>
<proteinExistence type="inferred from homology"/>
<dbReference type="WBParaSite" id="DME_0000178301-mRNA-1">
    <property type="protein sequence ID" value="DME_0000178301-mRNA-1"/>
    <property type="gene ID" value="DME_0000178301"/>
</dbReference>
<dbReference type="GO" id="GO:0005615">
    <property type="term" value="C:extracellular space"/>
    <property type="evidence" value="ECO:0007669"/>
    <property type="project" value="TreeGrafter"/>
</dbReference>
<dbReference type="InterPro" id="IPR045357">
    <property type="entry name" value="Aminopeptidase_N-like_N"/>
</dbReference>
<dbReference type="STRING" id="318479.A0A158Q368"/>
<dbReference type="CDD" id="cd09601">
    <property type="entry name" value="M1_APN-Q_like"/>
    <property type="match status" value="1"/>
</dbReference>
<dbReference type="GO" id="GO:0070006">
    <property type="term" value="F:metalloaminopeptidase activity"/>
    <property type="evidence" value="ECO:0007669"/>
    <property type="project" value="TreeGrafter"/>
</dbReference>
<dbReference type="OrthoDB" id="6337587at2759"/>
<feature type="binding site" evidence="9">
    <location>
        <position position="370"/>
    </location>
    <ligand>
        <name>Zn(2+)</name>
        <dbReference type="ChEBI" id="CHEBI:29105"/>
        <note>catalytic</note>
    </ligand>
</feature>
<evidence type="ECO:0000256" key="3">
    <source>
        <dbReference type="ARBA" id="ARBA00022670"/>
    </source>
</evidence>
<name>A0A158Q368_DRAME</name>